<name>A0A4Y9ZCX3_9AGAM</name>
<dbReference type="EMBL" id="SEOQ01000035">
    <property type="protein sequence ID" value="TFY71837.1"/>
    <property type="molecule type" value="Genomic_DNA"/>
</dbReference>
<dbReference type="SMART" id="SM00358">
    <property type="entry name" value="DSRM"/>
    <property type="match status" value="1"/>
</dbReference>
<feature type="domain" description="DRBM" evidence="2">
    <location>
        <begin position="50"/>
        <end position="119"/>
    </location>
</feature>
<sequence length="122" mass="13262">MGVFTVAPHRYGRGILLVTTPSSHEGPSCWSWSVLQGGGRPSRYEMSTTEDTIALNNHLQNQGRLASLSWVDETRGPAHAPEWTSICKIDGVVVCEGVGPHKHEARNDAARKALRILTASTD</sequence>
<dbReference type="InterPro" id="IPR014720">
    <property type="entry name" value="dsRBD_dom"/>
</dbReference>
<evidence type="ECO:0000259" key="2">
    <source>
        <dbReference type="PROSITE" id="PS50137"/>
    </source>
</evidence>
<dbReference type="Gene3D" id="3.30.160.20">
    <property type="match status" value="1"/>
</dbReference>
<keyword evidence="1" id="KW-0694">RNA-binding</keyword>
<dbReference type="AlphaFoldDB" id="A0A4Y9ZCX3"/>
<evidence type="ECO:0000313" key="3">
    <source>
        <dbReference type="EMBL" id="TFY71837.1"/>
    </source>
</evidence>
<accession>A0A4Y9ZCX3</accession>
<dbReference type="PROSITE" id="PS50137">
    <property type="entry name" value="DS_RBD"/>
    <property type="match status" value="1"/>
</dbReference>
<gene>
    <name evidence="3" type="ORF">EVG20_g1167</name>
</gene>
<dbReference type="Pfam" id="PF00035">
    <property type="entry name" value="dsrm"/>
    <property type="match status" value="1"/>
</dbReference>
<dbReference type="SUPFAM" id="SSF54768">
    <property type="entry name" value="dsRNA-binding domain-like"/>
    <property type="match status" value="1"/>
</dbReference>
<reference evidence="3 4" key="1">
    <citation type="submission" date="2019-02" db="EMBL/GenBank/DDBJ databases">
        <title>Genome sequencing of the rare red list fungi Dentipellis fragilis.</title>
        <authorList>
            <person name="Buettner E."/>
            <person name="Kellner H."/>
        </authorList>
    </citation>
    <scope>NUCLEOTIDE SEQUENCE [LARGE SCALE GENOMIC DNA]</scope>
    <source>
        <strain evidence="3 4">DSM 105465</strain>
    </source>
</reference>
<evidence type="ECO:0000313" key="4">
    <source>
        <dbReference type="Proteomes" id="UP000298327"/>
    </source>
</evidence>
<evidence type="ECO:0000256" key="1">
    <source>
        <dbReference type="PROSITE-ProRule" id="PRU00266"/>
    </source>
</evidence>
<dbReference type="GO" id="GO:0003723">
    <property type="term" value="F:RNA binding"/>
    <property type="evidence" value="ECO:0007669"/>
    <property type="project" value="UniProtKB-UniRule"/>
</dbReference>
<comment type="caution">
    <text evidence="3">The sequence shown here is derived from an EMBL/GenBank/DDBJ whole genome shotgun (WGS) entry which is preliminary data.</text>
</comment>
<dbReference type="OrthoDB" id="3246846at2759"/>
<dbReference type="Proteomes" id="UP000298327">
    <property type="component" value="Unassembled WGS sequence"/>
</dbReference>
<protein>
    <recommendedName>
        <fullName evidence="2">DRBM domain-containing protein</fullName>
    </recommendedName>
</protein>
<keyword evidence="4" id="KW-1185">Reference proteome</keyword>
<proteinExistence type="predicted"/>
<organism evidence="3 4">
    <name type="scientific">Dentipellis fragilis</name>
    <dbReference type="NCBI Taxonomy" id="205917"/>
    <lineage>
        <taxon>Eukaryota</taxon>
        <taxon>Fungi</taxon>
        <taxon>Dikarya</taxon>
        <taxon>Basidiomycota</taxon>
        <taxon>Agaricomycotina</taxon>
        <taxon>Agaricomycetes</taxon>
        <taxon>Russulales</taxon>
        <taxon>Hericiaceae</taxon>
        <taxon>Dentipellis</taxon>
    </lineage>
</organism>